<evidence type="ECO:0000256" key="1">
    <source>
        <dbReference type="ARBA" id="ARBA00022517"/>
    </source>
</evidence>
<keyword evidence="1" id="KW-0690">Ribosome biogenesis</keyword>
<keyword evidence="3" id="KW-0378">Hydrolase</keyword>
<organism evidence="7 8">
    <name type="scientific">Thermoanaerobacter thermohydrosulfuricus</name>
    <name type="common">Clostridium thermohydrosulfuricum</name>
    <dbReference type="NCBI Taxonomy" id="1516"/>
    <lineage>
        <taxon>Bacteria</taxon>
        <taxon>Bacillati</taxon>
        <taxon>Bacillota</taxon>
        <taxon>Clostridia</taxon>
        <taxon>Thermoanaerobacterales</taxon>
        <taxon>Thermoanaerobacteraceae</taxon>
        <taxon>Thermoanaerobacter</taxon>
    </lineage>
</organism>
<proteinExistence type="inferred from homology"/>
<protein>
    <recommendedName>
        <fullName evidence="6">Ribosomal processing cysteine protease Prp</fullName>
    </recommendedName>
</protein>
<dbReference type="CDD" id="cd16332">
    <property type="entry name" value="Prp-like"/>
    <property type="match status" value="1"/>
</dbReference>
<dbReference type="Proteomes" id="UP000183404">
    <property type="component" value="Unassembled WGS sequence"/>
</dbReference>
<evidence type="ECO:0000313" key="8">
    <source>
        <dbReference type="Proteomes" id="UP000183404"/>
    </source>
</evidence>
<comment type="similarity">
    <text evidence="5">Belongs to the Prp family.</text>
</comment>
<dbReference type="GO" id="GO:0006508">
    <property type="term" value="P:proteolysis"/>
    <property type="evidence" value="ECO:0007669"/>
    <property type="project" value="UniProtKB-KW"/>
</dbReference>
<dbReference type="GO" id="GO:0008234">
    <property type="term" value="F:cysteine-type peptidase activity"/>
    <property type="evidence" value="ECO:0007669"/>
    <property type="project" value="UniProtKB-KW"/>
</dbReference>
<dbReference type="PANTHER" id="PTHR39178">
    <property type="entry name" value="HYPOTHETICAL RIBOSOME-ASSOCIATED PROTEIN"/>
    <property type="match status" value="1"/>
</dbReference>
<dbReference type="PANTHER" id="PTHR39178:SF1">
    <property type="entry name" value="RIBOSOMAL-PROCESSING CYSTEINE PROTEASE PRP"/>
    <property type="match status" value="1"/>
</dbReference>
<dbReference type="AlphaFoldDB" id="A0A1G7WEG9"/>
<reference evidence="7 8" key="1">
    <citation type="submission" date="2016-10" db="EMBL/GenBank/DDBJ databases">
        <authorList>
            <person name="de Groot N.N."/>
        </authorList>
    </citation>
    <scope>NUCLEOTIDE SEQUENCE [LARGE SCALE GENOMIC DNA]</scope>
    <source>
        <strain evidence="7 8">DSM 569</strain>
    </source>
</reference>
<accession>A0A1G7WEG9</accession>
<dbReference type="InterPro" id="IPR007422">
    <property type="entry name" value="Peptidase_Prp"/>
</dbReference>
<gene>
    <name evidence="7" type="ORF">SAMN04244560_02789</name>
</gene>
<keyword evidence="2" id="KW-0645">Protease</keyword>
<sequence length="112" mass="12596">MIRVEILRDPKGDIYKFNIKGHAGFDEYGKDIICAAVSAISQTAVLGIEALKTVKIKKKIESGDLQIDIIDKGLAEDDIRLKAILETMVLGLKDIEADYPEYVRVMDRRCKK</sequence>
<name>A0A1G7WEG9_THETY</name>
<evidence type="ECO:0000313" key="7">
    <source>
        <dbReference type="EMBL" id="SDG70363.1"/>
    </source>
</evidence>
<dbReference type="EMBL" id="FNBS01000119">
    <property type="protein sequence ID" value="SDG70363.1"/>
    <property type="molecule type" value="Genomic_DNA"/>
</dbReference>
<evidence type="ECO:0000256" key="3">
    <source>
        <dbReference type="ARBA" id="ARBA00022801"/>
    </source>
</evidence>
<keyword evidence="4" id="KW-0788">Thiol protease</keyword>
<evidence type="ECO:0000256" key="6">
    <source>
        <dbReference type="ARBA" id="ARBA00044538"/>
    </source>
</evidence>
<evidence type="ECO:0000256" key="5">
    <source>
        <dbReference type="ARBA" id="ARBA00044503"/>
    </source>
</evidence>
<dbReference type="Gene3D" id="3.30.70.1490">
    <property type="entry name" value="Cysteine protease Prp"/>
    <property type="match status" value="1"/>
</dbReference>
<dbReference type="GO" id="GO:0042254">
    <property type="term" value="P:ribosome biogenesis"/>
    <property type="evidence" value="ECO:0007669"/>
    <property type="project" value="UniProtKB-KW"/>
</dbReference>
<evidence type="ECO:0000256" key="4">
    <source>
        <dbReference type="ARBA" id="ARBA00022807"/>
    </source>
</evidence>
<dbReference type="RefSeq" id="WP_003871518.1">
    <property type="nucleotide sequence ID" value="NZ_FNBS01000119.1"/>
</dbReference>
<dbReference type="InterPro" id="IPR036764">
    <property type="entry name" value="Peptidase_Prp_sf"/>
</dbReference>
<evidence type="ECO:0000256" key="2">
    <source>
        <dbReference type="ARBA" id="ARBA00022670"/>
    </source>
</evidence>
<dbReference type="SUPFAM" id="SSF118010">
    <property type="entry name" value="TM1457-like"/>
    <property type="match status" value="1"/>
</dbReference>
<dbReference type="Pfam" id="PF04327">
    <property type="entry name" value="Peptidase_Prp"/>
    <property type="match status" value="1"/>
</dbReference>